<feature type="transmembrane region" description="Helical" evidence="6">
    <location>
        <begin position="321"/>
        <end position="340"/>
    </location>
</feature>
<keyword evidence="5 6" id="KW-0472">Membrane</keyword>
<feature type="transmembrane region" description="Helical" evidence="6">
    <location>
        <begin position="139"/>
        <end position="160"/>
    </location>
</feature>
<evidence type="ECO:0000313" key="7">
    <source>
        <dbReference type="EMBL" id="GAA4918061.1"/>
    </source>
</evidence>
<dbReference type="PANTHER" id="PTHR30250">
    <property type="entry name" value="PST FAMILY PREDICTED COLANIC ACID TRANSPORTER"/>
    <property type="match status" value="1"/>
</dbReference>
<name>A0ABP9FUM1_9MICC</name>
<evidence type="ECO:0000256" key="4">
    <source>
        <dbReference type="ARBA" id="ARBA00022989"/>
    </source>
</evidence>
<dbReference type="InterPro" id="IPR050833">
    <property type="entry name" value="Poly_Biosynth_Transport"/>
</dbReference>
<evidence type="ECO:0000313" key="8">
    <source>
        <dbReference type="Proteomes" id="UP001500368"/>
    </source>
</evidence>
<proteinExistence type="predicted"/>
<evidence type="ECO:0008006" key="9">
    <source>
        <dbReference type="Google" id="ProtNLM"/>
    </source>
</evidence>
<evidence type="ECO:0000256" key="3">
    <source>
        <dbReference type="ARBA" id="ARBA00022692"/>
    </source>
</evidence>
<feature type="transmembrane region" description="Helical" evidence="6">
    <location>
        <begin position="41"/>
        <end position="59"/>
    </location>
</feature>
<feature type="transmembrane region" description="Helical" evidence="6">
    <location>
        <begin position="207"/>
        <end position="227"/>
    </location>
</feature>
<dbReference type="Proteomes" id="UP001500368">
    <property type="component" value="Unassembled WGS sequence"/>
</dbReference>
<feature type="transmembrane region" description="Helical" evidence="6">
    <location>
        <begin position="80"/>
        <end position="101"/>
    </location>
</feature>
<dbReference type="RefSeq" id="WP_345477160.1">
    <property type="nucleotide sequence ID" value="NZ_BAABLW010000007.1"/>
</dbReference>
<feature type="transmembrane region" description="Helical" evidence="6">
    <location>
        <begin position="352"/>
        <end position="371"/>
    </location>
</feature>
<comment type="caution">
    <text evidence="7">The sequence shown here is derived from an EMBL/GenBank/DDBJ whole genome shotgun (WGS) entry which is preliminary data.</text>
</comment>
<evidence type="ECO:0000256" key="2">
    <source>
        <dbReference type="ARBA" id="ARBA00022475"/>
    </source>
</evidence>
<keyword evidence="3 6" id="KW-0812">Transmembrane</keyword>
<evidence type="ECO:0000256" key="1">
    <source>
        <dbReference type="ARBA" id="ARBA00004651"/>
    </source>
</evidence>
<feature type="transmembrane region" description="Helical" evidence="6">
    <location>
        <begin position="166"/>
        <end position="186"/>
    </location>
</feature>
<feature type="transmembrane region" description="Helical" evidence="6">
    <location>
        <begin position="247"/>
        <end position="269"/>
    </location>
</feature>
<evidence type="ECO:0000256" key="5">
    <source>
        <dbReference type="ARBA" id="ARBA00023136"/>
    </source>
</evidence>
<keyword evidence="2" id="KW-1003">Cell membrane</keyword>
<protein>
    <recommendedName>
        <fullName evidence="9">O-antigen/teichoic acid export membrane protein</fullName>
    </recommendedName>
</protein>
<accession>A0ABP9FUM1</accession>
<feature type="transmembrane region" description="Helical" evidence="6">
    <location>
        <begin position="290"/>
        <end position="315"/>
    </location>
</feature>
<organism evidence="7 8">
    <name type="scientific">Nesterenkonia rhizosphaerae</name>
    <dbReference type="NCBI Taxonomy" id="1348272"/>
    <lineage>
        <taxon>Bacteria</taxon>
        <taxon>Bacillati</taxon>
        <taxon>Actinomycetota</taxon>
        <taxon>Actinomycetes</taxon>
        <taxon>Micrococcales</taxon>
        <taxon>Micrococcaceae</taxon>
        <taxon>Nesterenkonia</taxon>
    </lineage>
</organism>
<evidence type="ECO:0000256" key="6">
    <source>
        <dbReference type="SAM" id="Phobius"/>
    </source>
</evidence>
<feature type="transmembrane region" description="Helical" evidence="6">
    <location>
        <begin position="107"/>
        <end position="127"/>
    </location>
</feature>
<comment type="subcellular location">
    <subcellularLocation>
        <location evidence="1">Cell membrane</location>
        <topology evidence="1">Multi-pass membrane protein</topology>
    </subcellularLocation>
</comment>
<feature type="transmembrane region" description="Helical" evidence="6">
    <location>
        <begin position="383"/>
        <end position="403"/>
    </location>
</feature>
<dbReference type="PANTHER" id="PTHR30250:SF11">
    <property type="entry name" value="O-ANTIGEN TRANSPORTER-RELATED"/>
    <property type="match status" value="1"/>
</dbReference>
<reference evidence="8" key="1">
    <citation type="journal article" date="2019" name="Int. J. Syst. Evol. Microbiol.">
        <title>The Global Catalogue of Microorganisms (GCM) 10K type strain sequencing project: providing services to taxonomists for standard genome sequencing and annotation.</title>
        <authorList>
            <consortium name="The Broad Institute Genomics Platform"/>
            <consortium name="The Broad Institute Genome Sequencing Center for Infectious Disease"/>
            <person name="Wu L."/>
            <person name="Ma J."/>
        </authorList>
    </citation>
    <scope>NUCLEOTIDE SEQUENCE [LARGE SCALE GENOMIC DNA]</scope>
    <source>
        <strain evidence="8">JCM 19129</strain>
    </source>
</reference>
<sequence length="421" mass="43922">MTHNVTGHRLAILAVSTGNIAGAAAQWYVVWLFARFAGPEAVGVYSSFIAVMAPIFITAQLGLRNLYITLQSAVSWRAYLCLRLGGIAAAVVLSFGALLLLAPTQEWSVAGAILVIKIANSTADLYLARIQRTERLGAFGALLMLDALATMMATTAVMLISGSVVTALWVGAAVAILGAAVTVFLASATPPEGRRVRQPLTQDIRLLITHGIPLAMSQGIQSVLTYLPLVIVGSIGTTADIGVFASAAYLVTFAHLLGASVQTAILPAYRRHLEGQGPAALRQMNLRNGYLTMAVLSPMVVVAVVAGPALLQLVYSADFEIPRLAVFLFALAAVICIPTYLLSSFHLVLNRYWVMTVVGMVSIAVVGVSGISSGVAGMGAIEAGSLAVLVGVLCRYIGADLLARSQQARAMSTADRGGAGS</sequence>
<gene>
    <name evidence="7" type="ORF">GCM10025790_11930</name>
</gene>
<keyword evidence="4 6" id="KW-1133">Transmembrane helix</keyword>
<dbReference type="EMBL" id="BAABLW010000007">
    <property type="protein sequence ID" value="GAA4918061.1"/>
    <property type="molecule type" value="Genomic_DNA"/>
</dbReference>
<keyword evidence="8" id="KW-1185">Reference proteome</keyword>